<sequence>MAGVLQVAILLAMKTTIDVQWRAILGPATVKVVVGVRPEDTLQATKMNAVVPLWEDFLRSPTAVDTTGVLQVSILLVMKTTIDVQWRAILGPATVKVVVGVRPEDTLQATKMNAVVPLWEDFLRSVTAVDTTGVLQVSILLATKTTIDVQWRAILRPATAKVVAGVRPEDILQARTMNAVVPLREDFLRSVGAKIDILRVGRAAIVVAIQWKDILQMPTETDEEEAEILAAALFAPMAAEHKSFVFAMPPMMVSKKTKLPVPRLKEEVEALSAELSAKYAKFQPKLRFRDVYASLDAFEVKMRANVQEVDRVEETKEMDDSFMDKRRAVWQRLNSLPKVYVAVDEICELPAAEKYVGLDGLYSVRPVRDDEVKHHMQEMKTSGFLGVSQVVLCTPGPNGF</sequence>
<accession>W4FBE7</accession>
<dbReference type="EMBL" id="KI913390">
    <property type="protein sequence ID" value="ETV64121.1"/>
    <property type="molecule type" value="Genomic_DNA"/>
</dbReference>
<dbReference type="GeneID" id="20820940"/>
<organism evidence="1">
    <name type="scientific">Aphanomyces astaci</name>
    <name type="common">Crayfish plague agent</name>
    <dbReference type="NCBI Taxonomy" id="112090"/>
    <lineage>
        <taxon>Eukaryota</taxon>
        <taxon>Sar</taxon>
        <taxon>Stramenopiles</taxon>
        <taxon>Oomycota</taxon>
        <taxon>Saprolegniomycetes</taxon>
        <taxon>Saprolegniales</taxon>
        <taxon>Verrucalvaceae</taxon>
        <taxon>Aphanomyces</taxon>
    </lineage>
</organism>
<proteinExistence type="predicted"/>
<gene>
    <name evidence="1" type="ORF">H257_18944</name>
</gene>
<dbReference type="RefSeq" id="XP_009846393.1">
    <property type="nucleotide sequence ID" value="XM_009848091.1"/>
</dbReference>
<dbReference type="VEuPathDB" id="FungiDB:H257_18944"/>
<feature type="non-terminal residue" evidence="1">
    <location>
        <position position="400"/>
    </location>
</feature>
<protein>
    <submittedName>
        <fullName evidence="1">Uncharacterized protein</fullName>
    </submittedName>
</protein>
<name>W4FBE7_APHAT</name>
<reference evidence="1" key="1">
    <citation type="submission" date="2013-12" db="EMBL/GenBank/DDBJ databases">
        <title>The Genome Sequence of Aphanomyces astaci APO3.</title>
        <authorList>
            <consortium name="The Broad Institute Genomics Platform"/>
            <person name="Russ C."/>
            <person name="Tyler B."/>
            <person name="van West P."/>
            <person name="Dieguez-Uribeondo J."/>
            <person name="Young S.K."/>
            <person name="Zeng Q."/>
            <person name="Gargeya S."/>
            <person name="Fitzgerald M."/>
            <person name="Abouelleil A."/>
            <person name="Alvarado L."/>
            <person name="Chapman S.B."/>
            <person name="Gainer-Dewar J."/>
            <person name="Goldberg J."/>
            <person name="Griggs A."/>
            <person name="Gujja S."/>
            <person name="Hansen M."/>
            <person name="Howarth C."/>
            <person name="Imamovic A."/>
            <person name="Ireland A."/>
            <person name="Larimer J."/>
            <person name="McCowan C."/>
            <person name="Murphy C."/>
            <person name="Pearson M."/>
            <person name="Poon T.W."/>
            <person name="Priest M."/>
            <person name="Roberts A."/>
            <person name="Saif S."/>
            <person name="Shea T."/>
            <person name="Sykes S."/>
            <person name="Wortman J."/>
            <person name="Nusbaum C."/>
            <person name="Birren B."/>
        </authorList>
    </citation>
    <scope>NUCLEOTIDE SEQUENCE [LARGE SCALE GENOMIC DNA]</scope>
    <source>
        <strain evidence="1">APO3</strain>
    </source>
</reference>
<dbReference type="AlphaFoldDB" id="W4FBE7"/>
<evidence type="ECO:0000313" key="1">
    <source>
        <dbReference type="EMBL" id="ETV64121.1"/>
    </source>
</evidence>